<dbReference type="Proteomes" id="UP000249725">
    <property type="component" value="Unassembled WGS sequence"/>
</dbReference>
<dbReference type="AlphaFoldDB" id="A0A328AVR5"/>
<organism evidence="1 2">
    <name type="scientific">Phenylobacterium deserti</name>
    <dbReference type="NCBI Taxonomy" id="1914756"/>
    <lineage>
        <taxon>Bacteria</taxon>
        <taxon>Pseudomonadati</taxon>
        <taxon>Pseudomonadota</taxon>
        <taxon>Alphaproteobacteria</taxon>
        <taxon>Caulobacterales</taxon>
        <taxon>Caulobacteraceae</taxon>
        <taxon>Phenylobacterium</taxon>
    </lineage>
</organism>
<proteinExistence type="predicted"/>
<evidence type="ECO:0000313" key="2">
    <source>
        <dbReference type="Proteomes" id="UP000249725"/>
    </source>
</evidence>
<accession>A0A328AVR5</accession>
<dbReference type="RefSeq" id="WP_111513470.1">
    <property type="nucleotide sequence ID" value="NZ_QFYR01000001.1"/>
</dbReference>
<sequence>MSDVSLENLQAQLEQAQRSLLAHDFLLRALLTHLAITSPTSFEGLIGGFTRSRLYSSNGEAGELTREVAEQLTSMLEEIARSLGR</sequence>
<name>A0A328AVR5_9CAUL</name>
<protein>
    <submittedName>
        <fullName evidence="1">Uncharacterized protein</fullName>
    </submittedName>
</protein>
<comment type="caution">
    <text evidence="1">The sequence shown here is derived from an EMBL/GenBank/DDBJ whole genome shotgun (WGS) entry which is preliminary data.</text>
</comment>
<dbReference type="EMBL" id="QFYR01000001">
    <property type="protein sequence ID" value="RAK57018.1"/>
    <property type="molecule type" value="Genomic_DNA"/>
</dbReference>
<keyword evidence="2" id="KW-1185">Reference proteome</keyword>
<gene>
    <name evidence="1" type="ORF">DJ018_03395</name>
</gene>
<reference evidence="2" key="1">
    <citation type="submission" date="2018-05" db="EMBL/GenBank/DDBJ databases">
        <authorList>
            <person name="Li X."/>
        </authorList>
    </citation>
    <scope>NUCLEOTIDE SEQUENCE [LARGE SCALE GENOMIC DNA]</scope>
    <source>
        <strain evidence="2">YIM 73061</strain>
    </source>
</reference>
<evidence type="ECO:0000313" key="1">
    <source>
        <dbReference type="EMBL" id="RAK57018.1"/>
    </source>
</evidence>